<protein>
    <submittedName>
        <fullName evidence="2">Uncharacterized protein</fullName>
    </submittedName>
</protein>
<organism evidence="2 3">
    <name type="scientific">Solitalea longa</name>
    <dbReference type="NCBI Taxonomy" id="2079460"/>
    <lineage>
        <taxon>Bacteria</taxon>
        <taxon>Pseudomonadati</taxon>
        <taxon>Bacteroidota</taxon>
        <taxon>Sphingobacteriia</taxon>
        <taxon>Sphingobacteriales</taxon>
        <taxon>Sphingobacteriaceae</taxon>
        <taxon>Solitalea</taxon>
    </lineage>
</organism>
<keyword evidence="1" id="KW-0175">Coiled coil</keyword>
<name>A0A2S5A3P6_9SPHI</name>
<evidence type="ECO:0000256" key="1">
    <source>
        <dbReference type="SAM" id="Coils"/>
    </source>
</evidence>
<evidence type="ECO:0000313" key="2">
    <source>
        <dbReference type="EMBL" id="POY37144.1"/>
    </source>
</evidence>
<dbReference type="OrthoDB" id="1000127at2"/>
<dbReference type="EMBL" id="PQVF01000005">
    <property type="protein sequence ID" value="POY37144.1"/>
    <property type="molecule type" value="Genomic_DNA"/>
</dbReference>
<sequence>MKKPITIILSNKDYITKAFKVLPSNAFIDKGRCGIGGTTLCLITLRHSIIIVPTVGIIKNKMRSDATNKDRNSAIRKIFGVYKGITISAIKAELLQSDGFFKIMTTPDGFKKIIKAAEESISLDRLYSDFFVLLDECHTSVTEKFRKRILDPFKWLWNFKNKSFISATPFYFSDERIKQLDYYKIRFNEPYLGYITVVETFTIKSCVNYFLSHADSFPGNLHFFYNSVTEIAELIRYVGINDCNIYCADKEENMERMDDVSVFFNPEPVKGEYKKINFYTSRYFEGIDIEDENATIILVTDVNCRHTKVGIRNKGVQAIGRIRSIPYALYHITNHRKKHFMKTIESFYTEYRFHAMKLIENYNQYVDECKANNVKPLTEEIEKIQSFSDIEANQIATLNDTKLDQFVNEDLCNEEFNHLSFIIYAWEESGYKVELKKFHKPIESSPSKEKRKSKRDKLKATIDLMEKLEQGKKESLFSFNDAALGNIKISDPFAFEVYYELGKEKIEELNFSIKDLQKELILKKNEKAENQLNKLLIVEFIVDETYAKEYIKTKLQELYDKVGLKETAKATDLQKRGWFTTQEDKKKINGKSYPAFYIQAMSFKLRVIAESMINEISFFS</sequence>
<proteinExistence type="predicted"/>
<keyword evidence="3" id="KW-1185">Reference proteome</keyword>
<accession>A0A2S5A3P6</accession>
<evidence type="ECO:0000313" key="3">
    <source>
        <dbReference type="Proteomes" id="UP000236893"/>
    </source>
</evidence>
<dbReference type="AlphaFoldDB" id="A0A2S5A3P6"/>
<dbReference type="Proteomes" id="UP000236893">
    <property type="component" value="Unassembled WGS sequence"/>
</dbReference>
<comment type="caution">
    <text evidence="2">The sequence shown here is derived from an EMBL/GenBank/DDBJ whole genome shotgun (WGS) entry which is preliminary data.</text>
</comment>
<reference evidence="2 3" key="1">
    <citation type="submission" date="2018-01" db="EMBL/GenBank/DDBJ databases">
        <authorList>
            <person name="Gaut B.S."/>
            <person name="Morton B.R."/>
            <person name="Clegg M.T."/>
            <person name="Duvall M.R."/>
        </authorList>
    </citation>
    <scope>NUCLEOTIDE SEQUENCE [LARGE SCALE GENOMIC DNA]</scope>
    <source>
        <strain evidence="2 3">HR-AV</strain>
    </source>
</reference>
<gene>
    <name evidence="2" type="ORF">C3K47_08790</name>
</gene>
<dbReference type="RefSeq" id="WP_103788754.1">
    <property type="nucleotide sequence ID" value="NZ_PQVF01000005.1"/>
</dbReference>
<feature type="coiled-coil region" evidence="1">
    <location>
        <begin position="499"/>
        <end position="538"/>
    </location>
</feature>